<evidence type="ECO:0008006" key="5">
    <source>
        <dbReference type="Google" id="ProtNLM"/>
    </source>
</evidence>
<comment type="caution">
    <text evidence="3">The sequence shown here is derived from an EMBL/GenBank/DDBJ whole genome shotgun (WGS) entry which is preliminary data.</text>
</comment>
<dbReference type="SUPFAM" id="SSF117130">
    <property type="entry name" value="CsrA-like"/>
    <property type="match status" value="1"/>
</dbReference>
<evidence type="ECO:0000313" key="4">
    <source>
        <dbReference type="Proteomes" id="UP000029585"/>
    </source>
</evidence>
<accession>A0A096B5U1</accession>
<dbReference type="Gene3D" id="2.60.40.4380">
    <property type="entry name" value="Translational regulator CsrA"/>
    <property type="match status" value="1"/>
</dbReference>
<name>A0A096B5U1_FLAPL</name>
<dbReference type="RefSeq" id="WP_007493143.1">
    <property type="nucleotide sequence ID" value="NZ_KN174164.1"/>
</dbReference>
<evidence type="ECO:0000256" key="1">
    <source>
        <dbReference type="ARBA" id="ARBA00022491"/>
    </source>
</evidence>
<evidence type="ECO:0000313" key="3">
    <source>
        <dbReference type="EMBL" id="KGF54301.1"/>
    </source>
</evidence>
<reference evidence="3 4" key="1">
    <citation type="submission" date="2011-08" db="EMBL/GenBank/DDBJ databases">
        <title>The Genome Sequence of Clostridium orbiscindens 1_3_50AFAA.</title>
        <authorList>
            <consortium name="The Broad Institute Genome Sequencing Platform"/>
            <person name="Earl A."/>
            <person name="Ward D."/>
            <person name="Feldgarden M."/>
            <person name="Gevers D."/>
            <person name="Daigneault M."/>
            <person name="Strauss J."/>
            <person name="Allen-Vercoe E."/>
            <person name="Young S.K."/>
            <person name="Zeng Q."/>
            <person name="Gargeya S."/>
            <person name="Fitzgerald M."/>
            <person name="Haas B."/>
            <person name="Abouelleil A."/>
            <person name="Alvarado L."/>
            <person name="Arachchi H.M."/>
            <person name="Berlin A."/>
            <person name="Brown A."/>
            <person name="Chapman S.B."/>
            <person name="Chen Z."/>
            <person name="Dunbar C."/>
            <person name="Freedman E."/>
            <person name="Gearin G."/>
            <person name="Gellesch M."/>
            <person name="Goldberg J."/>
            <person name="Griggs A."/>
            <person name="Gujja S."/>
            <person name="Heiman D."/>
            <person name="Howarth C."/>
            <person name="Larson L."/>
            <person name="Lui A."/>
            <person name="MacDonald P.J.P."/>
            <person name="Montmayeur A."/>
            <person name="Murphy C."/>
            <person name="Neiman D."/>
            <person name="Pearson M."/>
            <person name="Priest M."/>
            <person name="Roberts A."/>
            <person name="Saif S."/>
            <person name="Shea T."/>
            <person name="Shenoy N."/>
            <person name="Sisk P."/>
            <person name="Stolte C."/>
            <person name="Sykes S."/>
            <person name="Wortman J."/>
            <person name="Nusbaum C."/>
            <person name="Birren B."/>
        </authorList>
    </citation>
    <scope>NUCLEOTIDE SEQUENCE [LARGE SCALE GENOMIC DNA]</scope>
    <source>
        <strain evidence="3 4">1_3_50AFAA</strain>
    </source>
</reference>
<dbReference type="InterPro" id="IPR003751">
    <property type="entry name" value="CsrA"/>
</dbReference>
<sequence>MLQLSLRPGEYLTIHGDIVVQLAQLSGSRAFLRVEADRSIPIVRGKVLERSGAPRPECLASLPRSRARKGRDAVYHWSAERERAVRTMEQLLERMEAGDSREEAQALRAQLEHLLPTVWEEELSGQIQALFRSKTAQDV</sequence>
<keyword evidence="1" id="KW-0678">Repressor</keyword>
<dbReference type="GO" id="GO:0003723">
    <property type="term" value="F:RNA binding"/>
    <property type="evidence" value="ECO:0007669"/>
    <property type="project" value="InterPro"/>
</dbReference>
<keyword evidence="4" id="KW-1185">Reference proteome</keyword>
<dbReference type="PATRIC" id="fig|742738.3.peg.2989"/>
<dbReference type="Pfam" id="PF02599">
    <property type="entry name" value="CsrA"/>
    <property type="match status" value="1"/>
</dbReference>
<evidence type="ECO:0000256" key="2">
    <source>
        <dbReference type="ARBA" id="ARBA00022795"/>
    </source>
</evidence>
<proteinExistence type="predicted"/>
<dbReference type="Proteomes" id="UP000029585">
    <property type="component" value="Unassembled WGS sequence"/>
</dbReference>
<dbReference type="GeneID" id="63973096"/>
<gene>
    <name evidence="3" type="ORF">HMPREF9460_02908</name>
</gene>
<dbReference type="EMBL" id="ADLO01000090">
    <property type="protein sequence ID" value="KGF54301.1"/>
    <property type="molecule type" value="Genomic_DNA"/>
</dbReference>
<organism evidence="3 4">
    <name type="scientific">Flavonifractor plautii 1_3_50AFAA</name>
    <dbReference type="NCBI Taxonomy" id="742738"/>
    <lineage>
        <taxon>Bacteria</taxon>
        <taxon>Bacillati</taxon>
        <taxon>Bacillota</taxon>
        <taxon>Clostridia</taxon>
        <taxon>Eubacteriales</taxon>
        <taxon>Oscillospiraceae</taxon>
        <taxon>Flavonifractor</taxon>
    </lineage>
</organism>
<dbReference type="AlphaFoldDB" id="A0A096B5U1"/>
<dbReference type="HOGENOM" id="CLU_2094390_0_0_9"/>
<dbReference type="eggNOG" id="ENOG5030KYE">
    <property type="taxonomic scope" value="Bacteria"/>
</dbReference>
<dbReference type="GO" id="GO:0006402">
    <property type="term" value="P:mRNA catabolic process"/>
    <property type="evidence" value="ECO:0007669"/>
    <property type="project" value="InterPro"/>
</dbReference>
<dbReference type="GO" id="GO:0044781">
    <property type="term" value="P:bacterial-type flagellum organization"/>
    <property type="evidence" value="ECO:0007669"/>
    <property type="project" value="UniProtKB-KW"/>
</dbReference>
<keyword evidence="2" id="KW-1005">Bacterial flagellum biogenesis</keyword>
<dbReference type="InterPro" id="IPR036107">
    <property type="entry name" value="CsrA_sf"/>
</dbReference>
<protein>
    <recommendedName>
        <fullName evidence="5">Carbon storage regulator</fullName>
    </recommendedName>
</protein>
<dbReference type="GO" id="GO:0006109">
    <property type="term" value="P:regulation of carbohydrate metabolic process"/>
    <property type="evidence" value="ECO:0007669"/>
    <property type="project" value="InterPro"/>
</dbReference>